<sequence length="400" mass="42833">MDILYLFQGIGTLFEQEPTIVIGRIMLILLGIVLVFLGSKKTLEPLVMVPMGFGMLAVNAGMLFVQATTVGNMMIDPLVNETSALMTILQIDAFQPIFTFAFSNNLIACIVFLGIGVISDLTYLMAYPFTCMMIAMFAELGTIVTYPIAIAMGLPPAHAAAAAIVGTADGPLVLFSSLMLAPELFVPITVIAYLYLSLCYAGYPYLIRLMVPKEYRGLKVKTTVRKNITSQEKLIFSIVACTVLCFLLPAAAPLLLSFFLGVAIKESGIKPYVTMIESTFLYSATFFLGLMLGLLCDAYTILNPTILPLLILGVIALTLSGAGGIIGGYIVYLINHKNFNPTIGIAGVSCVPSTAKIAQHEVAAVKKSSIIIQFAMGASICGVLTSAILTALYITIIPML</sequence>
<keyword evidence="5 7" id="KW-1133">Transmembrane helix</keyword>
<accession>A0A0W8E4U1</accession>
<organism evidence="8">
    <name type="scientific">hydrocarbon metagenome</name>
    <dbReference type="NCBI Taxonomy" id="938273"/>
    <lineage>
        <taxon>unclassified sequences</taxon>
        <taxon>metagenomes</taxon>
        <taxon>ecological metagenomes</taxon>
    </lineage>
</organism>
<feature type="transmembrane region" description="Helical" evidence="7">
    <location>
        <begin position="184"/>
        <end position="206"/>
    </location>
</feature>
<dbReference type="EMBL" id="LNQE01001882">
    <property type="protein sequence ID" value="KUG03425.1"/>
    <property type="molecule type" value="Genomic_DNA"/>
</dbReference>
<reference evidence="8" key="1">
    <citation type="journal article" date="2015" name="Proc. Natl. Acad. Sci. U.S.A.">
        <title>Networks of energetic and metabolic interactions define dynamics in microbial communities.</title>
        <authorList>
            <person name="Embree M."/>
            <person name="Liu J.K."/>
            <person name="Al-Bassam M.M."/>
            <person name="Zengler K."/>
        </authorList>
    </citation>
    <scope>NUCLEOTIDE SEQUENCE</scope>
</reference>
<evidence type="ECO:0000256" key="3">
    <source>
        <dbReference type="ARBA" id="ARBA00022692"/>
    </source>
</evidence>
<dbReference type="PANTHER" id="PTHR35806">
    <property type="entry name" value="OXALOACETATE DECARBOXYLASE BETA CHAIN 2"/>
    <property type="match status" value="1"/>
</dbReference>
<protein>
    <submittedName>
        <fullName evidence="8">Oxaloacetate decarboxylase beta chain / methylmalonyl-coa decarboxylase, beta chain</fullName>
        <ecNumber evidence="8">4.1.1.3</ecNumber>
        <ecNumber evidence="8">4.1.1.41</ecNumber>
    </submittedName>
</protein>
<evidence type="ECO:0000256" key="5">
    <source>
        <dbReference type="ARBA" id="ARBA00022989"/>
    </source>
</evidence>
<feature type="transmembrane region" description="Helical" evidence="7">
    <location>
        <begin position="96"/>
        <end position="118"/>
    </location>
</feature>
<feature type="transmembrane region" description="Helical" evidence="7">
    <location>
        <begin position="370"/>
        <end position="394"/>
    </location>
</feature>
<evidence type="ECO:0000256" key="7">
    <source>
        <dbReference type="SAM" id="Phobius"/>
    </source>
</evidence>
<evidence type="ECO:0000256" key="1">
    <source>
        <dbReference type="ARBA" id="ARBA00004651"/>
    </source>
</evidence>
<dbReference type="GO" id="GO:0016829">
    <property type="term" value="F:lyase activity"/>
    <property type="evidence" value="ECO:0007669"/>
    <property type="project" value="UniProtKB-KW"/>
</dbReference>
<evidence type="ECO:0000256" key="4">
    <source>
        <dbReference type="ARBA" id="ARBA00022967"/>
    </source>
</evidence>
<dbReference type="PANTHER" id="PTHR35806:SF1">
    <property type="entry name" value="OXALOACETATE DECARBOXYLASE BETA CHAIN 2"/>
    <property type="match status" value="1"/>
</dbReference>
<dbReference type="GO" id="GO:0005886">
    <property type="term" value="C:plasma membrane"/>
    <property type="evidence" value="ECO:0007669"/>
    <property type="project" value="UniProtKB-SubCell"/>
</dbReference>
<dbReference type="AlphaFoldDB" id="A0A0W8E4U1"/>
<evidence type="ECO:0000313" key="8">
    <source>
        <dbReference type="EMBL" id="KUG03425.1"/>
    </source>
</evidence>
<comment type="caution">
    <text evidence="8">The sequence shown here is derived from an EMBL/GenBank/DDBJ whole genome shotgun (WGS) entry which is preliminary data.</text>
</comment>
<evidence type="ECO:0000256" key="6">
    <source>
        <dbReference type="ARBA" id="ARBA00023136"/>
    </source>
</evidence>
<keyword evidence="4" id="KW-1278">Translocase</keyword>
<comment type="subcellular location">
    <subcellularLocation>
        <location evidence="1">Cell membrane</location>
        <topology evidence="1">Multi-pass membrane protein</topology>
    </subcellularLocation>
</comment>
<feature type="transmembrane region" description="Helical" evidence="7">
    <location>
        <begin position="234"/>
        <end position="260"/>
    </location>
</feature>
<feature type="transmembrane region" description="Helical" evidence="7">
    <location>
        <begin position="309"/>
        <end position="332"/>
    </location>
</feature>
<keyword evidence="6 7" id="KW-0472">Membrane</keyword>
<proteinExistence type="predicted"/>
<dbReference type="GO" id="GO:0006814">
    <property type="term" value="P:sodium ion transport"/>
    <property type="evidence" value="ECO:0007669"/>
    <property type="project" value="InterPro"/>
</dbReference>
<keyword evidence="3 7" id="KW-0812">Transmembrane</keyword>
<feature type="transmembrane region" description="Helical" evidence="7">
    <location>
        <begin position="51"/>
        <end position="75"/>
    </location>
</feature>
<feature type="transmembrane region" description="Helical" evidence="7">
    <location>
        <begin position="124"/>
        <end position="146"/>
    </location>
</feature>
<feature type="transmembrane region" description="Helical" evidence="7">
    <location>
        <begin position="280"/>
        <end position="302"/>
    </location>
</feature>
<gene>
    <name evidence="8" type="ORF">ASZ90_019213</name>
</gene>
<dbReference type="Pfam" id="PF03977">
    <property type="entry name" value="OAD_beta"/>
    <property type="match status" value="1"/>
</dbReference>
<name>A0A0W8E4U1_9ZZZZ</name>
<feature type="transmembrane region" description="Helical" evidence="7">
    <location>
        <begin position="21"/>
        <end position="39"/>
    </location>
</feature>
<evidence type="ECO:0000256" key="2">
    <source>
        <dbReference type="ARBA" id="ARBA00022475"/>
    </source>
</evidence>
<keyword evidence="2" id="KW-1003">Cell membrane</keyword>
<dbReference type="EC" id="4.1.1.3" evidence="8"/>
<keyword evidence="8" id="KW-0456">Lyase</keyword>
<dbReference type="InterPro" id="IPR005661">
    <property type="entry name" value="OadB_MmdB"/>
</dbReference>
<dbReference type="EC" id="4.1.1.41" evidence="8"/>